<gene>
    <name evidence="3" type="ORF">FB567DRAFT_116576</name>
</gene>
<keyword evidence="2" id="KW-0812">Transmembrane</keyword>
<sequence>MENPTHQPYLDSPSSSQPTSPTLHASPASSETTIKPLPALPPNAPAYSDTEPYQDDPHNVAYNSGDSYRDDPHDRPYRDDESEIYSDAPAPHQQPSSQQHQHTQPYTDTPDIDTDNIPLAHLLHLNAIYPTESPPSYSVAIRETQTHRDTLIQYIPPPNPSSTPPSHYQSQAHYRPVLIEFDPESGEVVARTDDVRHSVEKVVAMFVVAIVLLVLSGVMAWMVVGSGLFR</sequence>
<evidence type="ECO:0000313" key="3">
    <source>
        <dbReference type="EMBL" id="KAH7080943.1"/>
    </source>
</evidence>
<protein>
    <submittedName>
        <fullName evidence="3">Uncharacterized protein</fullName>
    </submittedName>
</protein>
<feature type="compositionally biased region" description="Low complexity" evidence="1">
    <location>
        <begin position="91"/>
        <end position="109"/>
    </location>
</feature>
<reference evidence="3" key="1">
    <citation type="journal article" date="2021" name="Nat. Commun.">
        <title>Genetic determinants of endophytism in the Arabidopsis root mycobiome.</title>
        <authorList>
            <person name="Mesny F."/>
            <person name="Miyauchi S."/>
            <person name="Thiergart T."/>
            <person name="Pickel B."/>
            <person name="Atanasova L."/>
            <person name="Karlsson M."/>
            <person name="Huettel B."/>
            <person name="Barry K.W."/>
            <person name="Haridas S."/>
            <person name="Chen C."/>
            <person name="Bauer D."/>
            <person name="Andreopoulos W."/>
            <person name="Pangilinan J."/>
            <person name="LaButti K."/>
            <person name="Riley R."/>
            <person name="Lipzen A."/>
            <person name="Clum A."/>
            <person name="Drula E."/>
            <person name="Henrissat B."/>
            <person name="Kohler A."/>
            <person name="Grigoriev I.V."/>
            <person name="Martin F.M."/>
            <person name="Hacquard S."/>
        </authorList>
    </citation>
    <scope>NUCLEOTIDE SEQUENCE</scope>
    <source>
        <strain evidence="3">MPI-SDFR-AT-0120</strain>
    </source>
</reference>
<dbReference type="OrthoDB" id="3687473at2759"/>
<dbReference type="Proteomes" id="UP000813461">
    <property type="component" value="Unassembled WGS sequence"/>
</dbReference>
<keyword evidence="4" id="KW-1185">Reference proteome</keyword>
<feature type="compositionally biased region" description="Low complexity" evidence="1">
    <location>
        <begin position="12"/>
        <end position="22"/>
    </location>
</feature>
<keyword evidence="2" id="KW-0472">Membrane</keyword>
<feature type="region of interest" description="Disordered" evidence="1">
    <location>
        <begin position="1"/>
        <end position="115"/>
    </location>
</feature>
<keyword evidence="2" id="KW-1133">Transmembrane helix</keyword>
<dbReference type="EMBL" id="JAGMVJ010000015">
    <property type="protein sequence ID" value="KAH7080943.1"/>
    <property type="molecule type" value="Genomic_DNA"/>
</dbReference>
<comment type="caution">
    <text evidence="3">The sequence shown here is derived from an EMBL/GenBank/DDBJ whole genome shotgun (WGS) entry which is preliminary data.</text>
</comment>
<evidence type="ECO:0000256" key="2">
    <source>
        <dbReference type="SAM" id="Phobius"/>
    </source>
</evidence>
<feature type="compositionally biased region" description="Basic and acidic residues" evidence="1">
    <location>
        <begin position="67"/>
        <end position="79"/>
    </location>
</feature>
<evidence type="ECO:0000313" key="4">
    <source>
        <dbReference type="Proteomes" id="UP000813461"/>
    </source>
</evidence>
<accession>A0A8K0R1Y2</accession>
<proteinExistence type="predicted"/>
<name>A0A8K0R1Y2_9PLEO</name>
<organism evidence="3 4">
    <name type="scientific">Paraphoma chrysanthemicola</name>
    <dbReference type="NCBI Taxonomy" id="798071"/>
    <lineage>
        <taxon>Eukaryota</taxon>
        <taxon>Fungi</taxon>
        <taxon>Dikarya</taxon>
        <taxon>Ascomycota</taxon>
        <taxon>Pezizomycotina</taxon>
        <taxon>Dothideomycetes</taxon>
        <taxon>Pleosporomycetidae</taxon>
        <taxon>Pleosporales</taxon>
        <taxon>Pleosporineae</taxon>
        <taxon>Phaeosphaeriaceae</taxon>
        <taxon>Paraphoma</taxon>
    </lineage>
</organism>
<feature type="transmembrane region" description="Helical" evidence="2">
    <location>
        <begin position="202"/>
        <end position="224"/>
    </location>
</feature>
<evidence type="ECO:0000256" key="1">
    <source>
        <dbReference type="SAM" id="MobiDB-lite"/>
    </source>
</evidence>
<dbReference type="AlphaFoldDB" id="A0A8K0R1Y2"/>